<feature type="compositionally biased region" description="Polar residues" evidence="1">
    <location>
        <begin position="194"/>
        <end position="208"/>
    </location>
</feature>
<feature type="region of interest" description="Disordered" evidence="1">
    <location>
        <begin position="17"/>
        <end position="95"/>
    </location>
</feature>
<dbReference type="CDD" id="cd17470">
    <property type="entry name" value="T3SS_Flik_C"/>
    <property type="match status" value="1"/>
</dbReference>
<dbReference type="AlphaFoldDB" id="A0AAW6TR61"/>
<keyword evidence="4" id="KW-1185">Reference proteome</keyword>
<dbReference type="InterPro" id="IPR038610">
    <property type="entry name" value="FliK-like_C_sf"/>
</dbReference>
<proteinExistence type="predicted"/>
<dbReference type="EMBL" id="JASCXX010000003">
    <property type="protein sequence ID" value="MDI6448162.1"/>
    <property type="molecule type" value="Genomic_DNA"/>
</dbReference>
<keyword evidence="3" id="KW-0966">Cell projection</keyword>
<protein>
    <submittedName>
        <fullName evidence="3">Flagellar hook-length control protein FliK</fullName>
    </submittedName>
</protein>
<accession>A0AAW6TR61</accession>
<dbReference type="InterPro" id="IPR021136">
    <property type="entry name" value="Flagellar_hook_control-like_C"/>
</dbReference>
<dbReference type="Pfam" id="PF02120">
    <property type="entry name" value="Flg_hook"/>
    <property type="match status" value="1"/>
</dbReference>
<reference evidence="3" key="1">
    <citation type="submission" date="2023-05" db="EMBL/GenBank/DDBJ databases">
        <title>Anaerotaeda fermentans gen. nov., sp. nov., a novel anaerobic planctomycete of the new family within the order Sedimentisphaerales isolated from Taman Peninsula, Russia.</title>
        <authorList>
            <person name="Khomyakova M.A."/>
            <person name="Merkel A.Y."/>
            <person name="Slobodkin A.I."/>
        </authorList>
    </citation>
    <scope>NUCLEOTIDE SEQUENCE</scope>
    <source>
        <strain evidence="3">M17dextr</strain>
    </source>
</reference>
<feature type="region of interest" description="Disordered" evidence="1">
    <location>
        <begin position="483"/>
        <end position="546"/>
    </location>
</feature>
<evidence type="ECO:0000313" key="3">
    <source>
        <dbReference type="EMBL" id="MDI6448162.1"/>
    </source>
</evidence>
<feature type="compositionally biased region" description="Low complexity" evidence="1">
    <location>
        <begin position="491"/>
        <end position="504"/>
    </location>
</feature>
<feature type="compositionally biased region" description="Polar residues" evidence="1">
    <location>
        <begin position="295"/>
        <end position="306"/>
    </location>
</feature>
<feature type="compositionally biased region" description="Low complexity" evidence="1">
    <location>
        <begin position="326"/>
        <end position="340"/>
    </location>
</feature>
<gene>
    <name evidence="3" type="ORF">QJ522_03810</name>
</gene>
<feature type="region of interest" description="Disordered" evidence="1">
    <location>
        <begin position="261"/>
        <end position="391"/>
    </location>
</feature>
<evidence type="ECO:0000259" key="2">
    <source>
        <dbReference type="Pfam" id="PF02120"/>
    </source>
</evidence>
<evidence type="ECO:0000256" key="1">
    <source>
        <dbReference type="SAM" id="MobiDB-lite"/>
    </source>
</evidence>
<feature type="compositionally biased region" description="Basic and acidic residues" evidence="1">
    <location>
        <begin position="308"/>
        <end position="323"/>
    </location>
</feature>
<dbReference type="Gene3D" id="3.30.750.140">
    <property type="match status" value="1"/>
</dbReference>
<dbReference type="Proteomes" id="UP001431776">
    <property type="component" value="Unassembled WGS sequence"/>
</dbReference>
<keyword evidence="3" id="KW-0282">Flagellum</keyword>
<keyword evidence="3" id="KW-0969">Cilium</keyword>
<name>A0AAW6TR61_9BACT</name>
<comment type="caution">
    <text evidence="3">The sequence shown here is derived from an EMBL/GenBank/DDBJ whole genome shotgun (WGS) entry which is preliminary data.</text>
</comment>
<feature type="compositionally biased region" description="Polar residues" evidence="1">
    <location>
        <begin position="262"/>
        <end position="280"/>
    </location>
</feature>
<evidence type="ECO:0000313" key="4">
    <source>
        <dbReference type="Proteomes" id="UP001431776"/>
    </source>
</evidence>
<feature type="region of interest" description="Disordered" evidence="1">
    <location>
        <begin position="194"/>
        <end position="229"/>
    </location>
</feature>
<feature type="domain" description="Flagellar hook-length control protein-like C-terminal" evidence="2">
    <location>
        <begin position="413"/>
        <end position="484"/>
    </location>
</feature>
<sequence length="553" mass="56552">MNNVAMIVGNMLAATSGEGVAVSPEAPQSTGKGTRTAFADAPPLAKLREELRSHKKPSPGTAPSPEADAAACQPCTTPKDGAISDSSPASTEPRLPSVAVADLTAEELVSLAIVPPADEIAPLPAPAQEGDVAELDAGSDLSLLFSGQQLNVVPQTPSADGPVPTAAQVSAAAEATEAKVLSIPSDVTISQGQDAAQVSATPSVQSEISVGGRDGEAMPPAVAPGAEGPKDAALNVVPVVAEGRTDGSTTGEAKIAMAANETAGTSKPVDSQAAAAQQSRGPLEGQLPTEGARSPDSSGAATTVRVSDTPERSSDGTRQEEGKAFSQQDSAAQQAVVTATPARETPDLKSAEPLPSPIELTVSSETGPAGGSPRLSVQMPSGAGPDAASLRSPVQDIGEQILSSVHASMARADKQVQIRLNPPELGSVLVRIQETNEQVRGIIEVIRDETRREIERALPQVLKGLQDAGVQVRRLEVVVSDQPDRGLGKEQSQQDAWAQQQDSARQGHRPHDTSSHFAGTGRSLGAAHRGHSAAHDSASSIGTGSYDRIDMLV</sequence>
<organism evidence="3 4">
    <name type="scientific">Anaerobaca lacustris</name>
    <dbReference type="NCBI Taxonomy" id="3044600"/>
    <lineage>
        <taxon>Bacteria</taxon>
        <taxon>Pseudomonadati</taxon>
        <taxon>Planctomycetota</taxon>
        <taxon>Phycisphaerae</taxon>
        <taxon>Sedimentisphaerales</taxon>
        <taxon>Anaerobacaceae</taxon>
        <taxon>Anaerobaca</taxon>
    </lineage>
</organism>
<dbReference type="RefSeq" id="WP_349243571.1">
    <property type="nucleotide sequence ID" value="NZ_JASCXX010000003.1"/>
</dbReference>